<organism evidence="2 3">
    <name type="scientific">Intoshia linei</name>
    <dbReference type="NCBI Taxonomy" id="1819745"/>
    <lineage>
        <taxon>Eukaryota</taxon>
        <taxon>Metazoa</taxon>
        <taxon>Spiralia</taxon>
        <taxon>Lophotrochozoa</taxon>
        <taxon>Mesozoa</taxon>
        <taxon>Orthonectida</taxon>
        <taxon>Rhopaluridae</taxon>
        <taxon>Intoshia</taxon>
    </lineage>
</organism>
<feature type="region of interest" description="Disordered" evidence="1">
    <location>
        <begin position="684"/>
        <end position="711"/>
    </location>
</feature>
<evidence type="ECO:0000313" key="3">
    <source>
        <dbReference type="Proteomes" id="UP000078046"/>
    </source>
</evidence>
<name>A0A177B1T3_9BILA</name>
<evidence type="ECO:0000256" key="1">
    <source>
        <dbReference type="SAM" id="MobiDB-lite"/>
    </source>
</evidence>
<dbReference type="Proteomes" id="UP000078046">
    <property type="component" value="Unassembled WGS sequence"/>
</dbReference>
<evidence type="ECO:0000313" key="2">
    <source>
        <dbReference type="EMBL" id="OAF67394.1"/>
    </source>
</evidence>
<feature type="compositionally biased region" description="Polar residues" evidence="1">
    <location>
        <begin position="44"/>
        <end position="54"/>
    </location>
</feature>
<comment type="caution">
    <text evidence="2">The sequence shown here is derived from an EMBL/GenBank/DDBJ whole genome shotgun (WGS) entry which is preliminary data.</text>
</comment>
<proteinExistence type="predicted"/>
<gene>
    <name evidence="2" type="ORF">A3Q56_04893</name>
</gene>
<dbReference type="EMBL" id="LWCA01000672">
    <property type="protein sequence ID" value="OAF67394.1"/>
    <property type="molecule type" value="Genomic_DNA"/>
</dbReference>
<accession>A0A177B1T3</accession>
<sequence>MPYFDCYCKNNSPNCPRCYPRRHNRRDRHEDRVIYEERRRRYESPSNQSYSPVSRRQRRNVEVKEKKYVKVVPVYRKSRKPPEQIKKPHESTYSKYIKSESTTPSQVNHSYVPQILPGSTRFSQPPVNYYAPMRMPVNIPVEVPMNLVGQPQYVQPPIMQYQPVKVYPNVRARLPVVNQNQNPYVRYVSANQPVYQSNQTMSNRVPLNYTNTGYINNSPSNQRFVQYIHPQSSVRSDQYRQPNLNPYSQQVQYITNNVQPNDERSPSYFRMNQPKSVYPLNQNMYPNQHNQSQYLSGFTYPNLDTNVVGGNVNSQSINMQSNLFDATNSNSNNNNHVMQSVDSYDNLTKFNHGATNSTSRFIDTNLSQNPNVNPNLSQLIVPNVNPNVNSVMNNFQHSNQSVNPNMVSSINSSVNPNMVQNVNPNMNYINRNVSHSMTPNINSFVNSNTVQNMNQITNTAITPNMYRNLNSNFNNNNSSINQRSATNMNQNLNYNKSPTVNPNMNSSRNYNMGVNMNPNINTSFNSNVHQNINSNQNFNEDPNMNYNINSNTNSRMNQNIMNNSNSNTINRYLNMNPNLNANMNVNANQNIMSNPNSNLKQTINYSSTQMNPNMISRNLLAGNMKLQNNESILNNFSHNYQKPTNDYIDTPMDQFNKGTFDNTNTTKINNNAIITSLTKEIQSPNSKYIKTQNNDNSEETESDSSKDSSLDEKLLESLNNLNNFNQDFNSKKMYNLKNVEHQLKDVSSKLSTLKIENDMLIFNKYKDMLNIKNTIATINYNDIILESKESDKCGNSLKWSFNQKM</sequence>
<protein>
    <submittedName>
        <fullName evidence="2">Uncharacterized protein</fullName>
    </submittedName>
</protein>
<keyword evidence="3" id="KW-1185">Reference proteome</keyword>
<dbReference type="AlphaFoldDB" id="A0A177B1T3"/>
<reference evidence="2 3" key="1">
    <citation type="submission" date="2016-04" db="EMBL/GenBank/DDBJ databases">
        <title>The genome of Intoshia linei affirms orthonectids as highly simplified spiralians.</title>
        <authorList>
            <person name="Mikhailov K.V."/>
            <person name="Slusarev G.S."/>
            <person name="Nikitin M.A."/>
            <person name="Logacheva M.D."/>
            <person name="Penin A."/>
            <person name="Aleoshin V."/>
            <person name="Panchin Y.V."/>
        </authorList>
    </citation>
    <scope>NUCLEOTIDE SEQUENCE [LARGE SCALE GENOMIC DNA]</scope>
    <source>
        <strain evidence="2">Intl2013</strain>
        <tissue evidence="2">Whole animal</tissue>
    </source>
</reference>
<feature type="region of interest" description="Disordered" evidence="1">
    <location>
        <begin position="39"/>
        <end position="59"/>
    </location>
</feature>